<dbReference type="Gene3D" id="1.10.287.1060">
    <property type="entry name" value="ESAT-6-like"/>
    <property type="match status" value="1"/>
</dbReference>
<accession>A0A4R6S754</accession>
<dbReference type="Proteomes" id="UP000295444">
    <property type="component" value="Unassembled WGS sequence"/>
</dbReference>
<dbReference type="RefSeq" id="WP_133852436.1">
    <property type="nucleotide sequence ID" value="NZ_SNXZ01000005.1"/>
</dbReference>
<keyword evidence="2" id="KW-1185">Reference proteome</keyword>
<organism evidence="1 2">
    <name type="scientific">Labedaea rhizosphaerae</name>
    <dbReference type="NCBI Taxonomy" id="598644"/>
    <lineage>
        <taxon>Bacteria</taxon>
        <taxon>Bacillati</taxon>
        <taxon>Actinomycetota</taxon>
        <taxon>Actinomycetes</taxon>
        <taxon>Pseudonocardiales</taxon>
        <taxon>Pseudonocardiaceae</taxon>
        <taxon>Labedaea</taxon>
    </lineage>
</organism>
<protein>
    <submittedName>
        <fullName evidence="1">Uncharacterized protein YukE</fullName>
    </submittedName>
</protein>
<dbReference type="AlphaFoldDB" id="A0A4R6S754"/>
<dbReference type="SUPFAM" id="SSF140453">
    <property type="entry name" value="EsxAB dimer-like"/>
    <property type="match status" value="1"/>
</dbReference>
<gene>
    <name evidence="1" type="ORF">EV186_105279</name>
</gene>
<dbReference type="OrthoDB" id="3697044at2"/>
<proteinExistence type="predicted"/>
<evidence type="ECO:0000313" key="2">
    <source>
        <dbReference type="Proteomes" id="UP000295444"/>
    </source>
</evidence>
<evidence type="ECO:0000313" key="1">
    <source>
        <dbReference type="EMBL" id="TDP95047.1"/>
    </source>
</evidence>
<dbReference type="EMBL" id="SNXZ01000005">
    <property type="protein sequence ID" value="TDP95047.1"/>
    <property type="molecule type" value="Genomic_DNA"/>
</dbReference>
<comment type="caution">
    <text evidence="1">The sequence shown here is derived from an EMBL/GenBank/DDBJ whole genome shotgun (WGS) entry which is preliminary data.</text>
</comment>
<reference evidence="1 2" key="1">
    <citation type="submission" date="2019-03" db="EMBL/GenBank/DDBJ databases">
        <title>Genomic Encyclopedia of Type Strains, Phase IV (KMG-IV): sequencing the most valuable type-strain genomes for metagenomic binning, comparative biology and taxonomic classification.</title>
        <authorList>
            <person name="Goeker M."/>
        </authorList>
    </citation>
    <scope>NUCLEOTIDE SEQUENCE [LARGE SCALE GENOMIC DNA]</scope>
    <source>
        <strain evidence="1 2">DSM 45361</strain>
    </source>
</reference>
<name>A0A4R6S754_LABRH</name>
<dbReference type="InterPro" id="IPR036689">
    <property type="entry name" value="ESAT-6-like_sf"/>
</dbReference>
<sequence length="118" mass="12118">MFAQGAASSGTVAMNYGAVDNAGGTLVKYSGAINVAMSDLNTALGPVRESWYASGSQSGMDAQQAETKLRQLLNEMNQIIHNLGGLLSQSAQDGAALDSHLAGKFQQHGATPASSGLY</sequence>